<evidence type="ECO:0000256" key="3">
    <source>
        <dbReference type="SAM" id="Coils"/>
    </source>
</evidence>
<dbReference type="EMBL" id="PIYS01000001">
    <property type="protein sequence ID" value="PKF73358.1"/>
    <property type="molecule type" value="Genomic_DNA"/>
</dbReference>
<dbReference type="PANTHER" id="PTHR30469:SF15">
    <property type="entry name" value="HLYD FAMILY OF SECRETION PROTEINS"/>
    <property type="match status" value="1"/>
</dbReference>
<protein>
    <submittedName>
        <fullName evidence="6">Efflux RND transporter periplasmic adaptor subunit</fullName>
    </submittedName>
</protein>
<evidence type="ECO:0000256" key="1">
    <source>
        <dbReference type="ARBA" id="ARBA00009477"/>
    </source>
</evidence>
<dbReference type="NCBIfam" id="TIGR01730">
    <property type="entry name" value="RND_mfp"/>
    <property type="match status" value="1"/>
</dbReference>
<comment type="similarity">
    <text evidence="1">Belongs to the membrane fusion protein (MFP) (TC 8.A.1) family.</text>
</comment>
<dbReference type="Gene3D" id="2.40.30.170">
    <property type="match status" value="1"/>
</dbReference>
<gene>
    <name evidence="6" type="ORF">CW360_00300</name>
</gene>
<dbReference type="PANTHER" id="PTHR30469">
    <property type="entry name" value="MULTIDRUG RESISTANCE PROTEIN MDTA"/>
    <property type="match status" value="1"/>
</dbReference>
<evidence type="ECO:0000313" key="6">
    <source>
        <dbReference type="EMBL" id="PKF73358.1"/>
    </source>
</evidence>
<dbReference type="SUPFAM" id="SSF111369">
    <property type="entry name" value="HlyD-like secretion proteins"/>
    <property type="match status" value="1"/>
</dbReference>
<dbReference type="InterPro" id="IPR058792">
    <property type="entry name" value="Beta-barrel_RND_2"/>
</dbReference>
<dbReference type="Gene3D" id="2.40.50.100">
    <property type="match status" value="2"/>
</dbReference>
<accession>A0A2I0CUU6</accession>
<feature type="domain" description="CusB-like beta-barrel" evidence="5">
    <location>
        <begin position="241"/>
        <end position="309"/>
    </location>
</feature>
<dbReference type="Pfam" id="PF25917">
    <property type="entry name" value="BSH_RND"/>
    <property type="match status" value="1"/>
</dbReference>
<evidence type="ECO:0000259" key="4">
    <source>
        <dbReference type="Pfam" id="PF25917"/>
    </source>
</evidence>
<dbReference type="InterPro" id="IPR006143">
    <property type="entry name" value="RND_pump_MFP"/>
</dbReference>
<evidence type="ECO:0000256" key="2">
    <source>
        <dbReference type="ARBA" id="ARBA00023054"/>
    </source>
</evidence>
<name>A0A2I0CUU6_9PSED</name>
<feature type="domain" description="Multidrug resistance protein MdtA-like barrel-sandwich hybrid" evidence="4">
    <location>
        <begin position="56"/>
        <end position="224"/>
    </location>
</feature>
<dbReference type="AlphaFoldDB" id="A0A2I0CUU6"/>
<sequence length="391" mass="43005">MSAARSLIVWLLILCTVLAWWLWQVARGPEVAAYRLELRPLVQRVVASGEVGNQSVAQVGSEITGVVAERYVREGDSVQAGQLLLRLQDDEQRARLAEAEAALRQLTDSLRPQAEAALREARHNHAQALREYQRREALRQRQLLSLEQLEQARRIERSLRVALERAELAAAALAPGGSEQQVLEQRLQAARANLAKTRIHAQVAGTVQNRAVEPGDLVQPGRTLLQIARADSREIILPLDEKNIAALALGQPAQVAADAYPEQWLAARVSFIAPNVDSSRGTLDVHLELLEAADFLRYGMTVSVNIETARREQALVLANDALLQRQGRQAQVQRVRDGRVEALSVRLGLQGDSHSEVLDGLAEGDLLLAEPAQVGQQVRVRLLPGLAAEQE</sequence>
<dbReference type="InterPro" id="IPR058625">
    <property type="entry name" value="MdtA-like_BSH"/>
</dbReference>
<dbReference type="Gene3D" id="2.40.420.20">
    <property type="match status" value="1"/>
</dbReference>
<dbReference type="GO" id="GO:0015562">
    <property type="term" value="F:efflux transmembrane transporter activity"/>
    <property type="evidence" value="ECO:0007669"/>
    <property type="project" value="TreeGrafter"/>
</dbReference>
<comment type="caution">
    <text evidence="6">The sequence shown here is derived from an EMBL/GenBank/DDBJ whole genome shotgun (WGS) entry which is preliminary data.</text>
</comment>
<organism evidence="6 7">
    <name type="scientific">Pseudomonas fluvialis</name>
    <dbReference type="NCBI Taxonomy" id="1793966"/>
    <lineage>
        <taxon>Bacteria</taxon>
        <taxon>Pseudomonadati</taxon>
        <taxon>Pseudomonadota</taxon>
        <taxon>Gammaproteobacteria</taxon>
        <taxon>Pseudomonadales</taxon>
        <taxon>Pseudomonadaceae</taxon>
        <taxon>Pseudomonas</taxon>
    </lineage>
</organism>
<evidence type="ECO:0000259" key="5">
    <source>
        <dbReference type="Pfam" id="PF25954"/>
    </source>
</evidence>
<dbReference type="PRINTS" id="PR01490">
    <property type="entry name" value="RTXTOXIND"/>
</dbReference>
<proteinExistence type="inferred from homology"/>
<dbReference type="GO" id="GO:1990281">
    <property type="term" value="C:efflux pump complex"/>
    <property type="evidence" value="ECO:0007669"/>
    <property type="project" value="TreeGrafter"/>
</dbReference>
<dbReference type="RefSeq" id="WP_101192348.1">
    <property type="nucleotide sequence ID" value="NZ_PIYS01000001.1"/>
</dbReference>
<dbReference type="Pfam" id="PF25954">
    <property type="entry name" value="Beta-barrel_RND_2"/>
    <property type="match status" value="1"/>
</dbReference>
<feature type="coiled-coil region" evidence="3">
    <location>
        <begin position="89"/>
        <end position="169"/>
    </location>
</feature>
<keyword evidence="2 3" id="KW-0175">Coiled coil</keyword>
<dbReference type="Proteomes" id="UP000242861">
    <property type="component" value="Unassembled WGS sequence"/>
</dbReference>
<evidence type="ECO:0000313" key="7">
    <source>
        <dbReference type="Proteomes" id="UP000242861"/>
    </source>
</evidence>
<reference evidence="7" key="1">
    <citation type="submission" date="2017-12" db="EMBL/GenBank/DDBJ databases">
        <authorList>
            <person name="Yu X.-Y."/>
        </authorList>
    </citation>
    <scope>NUCLEOTIDE SEQUENCE [LARGE SCALE GENOMIC DNA]</scope>
    <source>
        <strain evidence="7">ZYSR67-Z</strain>
    </source>
</reference>